<evidence type="ECO:0000256" key="11">
    <source>
        <dbReference type="ARBA" id="ARBA00023303"/>
    </source>
</evidence>
<feature type="transmembrane region" description="Helical" evidence="12">
    <location>
        <begin position="139"/>
        <end position="156"/>
    </location>
</feature>
<reference evidence="14" key="1">
    <citation type="journal article" date="2019" name="bioRxiv">
        <title>The Genome of the Zebra Mussel, Dreissena polymorpha: A Resource for Invasive Species Research.</title>
        <authorList>
            <person name="McCartney M.A."/>
            <person name="Auch B."/>
            <person name="Kono T."/>
            <person name="Mallez S."/>
            <person name="Zhang Y."/>
            <person name="Obille A."/>
            <person name="Becker A."/>
            <person name="Abrahante J.E."/>
            <person name="Garbe J."/>
            <person name="Badalamenti J.P."/>
            <person name="Herman A."/>
            <person name="Mangelson H."/>
            <person name="Liachko I."/>
            <person name="Sullivan S."/>
            <person name="Sone E.D."/>
            <person name="Koren S."/>
            <person name="Silverstein K.A.T."/>
            <person name="Beckman K.B."/>
            <person name="Gohl D.M."/>
        </authorList>
    </citation>
    <scope>NUCLEOTIDE SEQUENCE</scope>
    <source>
        <strain evidence="14">Duluth1</strain>
        <tissue evidence="14">Whole animal</tissue>
    </source>
</reference>
<keyword evidence="11" id="KW-0407">Ion channel</keyword>
<gene>
    <name evidence="14" type="ORF">DPMN_109893</name>
</gene>
<evidence type="ECO:0000259" key="13">
    <source>
        <dbReference type="Pfam" id="PF00520"/>
    </source>
</evidence>
<dbReference type="Gene3D" id="1.10.287.70">
    <property type="match status" value="1"/>
</dbReference>
<dbReference type="SUPFAM" id="SSF81324">
    <property type="entry name" value="Voltage-gated potassium channels"/>
    <property type="match status" value="1"/>
</dbReference>
<feature type="domain" description="Ion transport" evidence="13">
    <location>
        <begin position="3"/>
        <end position="195"/>
    </location>
</feature>
<dbReference type="PANTHER" id="PTHR11537:SF254">
    <property type="entry name" value="POTASSIUM VOLTAGE-GATED CHANNEL PROTEIN SHAB"/>
    <property type="match status" value="1"/>
</dbReference>
<keyword evidence="4 12" id="KW-0812">Transmembrane</keyword>
<dbReference type="EMBL" id="JAIWYP010000004">
    <property type="protein sequence ID" value="KAH3836521.1"/>
    <property type="molecule type" value="Genomic_DNA"/>
</dbReference>
<comment type="caution">
    <text evidence="14">The sequence shown here is derived from an EMBL/GenBank/DDBJ whole genome shotgun (WGS) entry which is preliminary data.</text>
</comment>
<feature type="transmembrane region" description="Helical" evidence="12">
    <location>
        <begin position="6"/>
        <end position="25"/>
    </location>
</feature>
<evidence type="ECO:0000256" key="9">
    <source>
        <dbReference type="ARBA" id="ARBA00023065"/>
    </source>
</evidence>
<dbReference type="PANTHER" id="PTHR11537">
    <property type="entry name" value="VOLTAGE-GATED POTASSIUM CHANNEL"/>
    <property type="match status" value="1"/>
</dbReference>
<dbReference type="GO" id="GO:0001508">
    <property type="term" value="P:action potential"/>
    <property type="evidence" value="ECO:0007669"/>
    <property type="project" value="TreeGrafter"/>
</dbReference>
<evidence type="ECO:0000256" key="8">
    <source>
        <dbReference type="ARBA" id="ARBA00022989"/>
    </source>
</evidence>
<keyword evidence="10 12" id="KW-0472">Membrane</keyword>
<dbReference type="Proteomes" id="UP000828390">
    <property type="component" value="Unassembled WGS sequence"/>
</dbReference>
<keyword evidence="6" id="KW-0851">Voltage-gated channel</keyword>
<keyword evidence="3" id="KW-0633">Potassium transport</keyword>
<keyword evidence="5" id="KW-0631">Potassium channel</keyword>
<evidence type="ECO:0000256" key="7">
    <source>
        <dbReference type="ARBA" id="ARBA00022958"/>
    </source>
</evidence>
<comment type="subcellular location">
    <subcellularLocation>
        <location evidence="1">Membrane</location>
        <topology evidence="1">Multi-pass membrane protein</topology>
    </subcellularLocation>
</comment>
<dbReference type="OrthoDB" id="433309at2759"/>
<dbReference type="GO" id="GO:0008076">
    <property type="term" value="C:voltage-gated potassium channel complex"/>
    <property type="evidence" value="ECO:0007669"/>
    <property type="project" value="InterPro"/>
</dbReference>
<evidence type="ECO:0000256" key="5">
    <source>
        <dbReference type="ARBA" id="ARBA00022826"/>
    </source>
</evidence>
<dbReference type="InterPro" id="IPR027359">
    <property type="entry name" value="Volt_channel_dom_sf"/>
</dbReference>
<dbReference type="Pfam" id="PF00520">
    <property type="entry name" value="Ion_trans"/>
    <property type="match status" value="1"/>
</dbReference>
<keyword evidence="2" id="KW-0813">Transport</keyword>
<sequence>MAVFHILEYLTTAFFPLDFAMRLLTCPNIRQYFTSVVAWIDIIALVGYYSHLAITASYKEHIYNDGWNKAVNYLQVFRILRLFRVVRNIRASRVLKFSLRQNLRDLALLAMLLLIALNVSASLIYFMEPRDRIESISSRAYWAVITLTTVGFVDVTPDTGGGLVLASIMAICGVLLLSITLPMFVNNFLTLYQYTNLDEYIDNKQKARMKLKASDHAVSVINLLEHSHQSNHQLLF</sequence>
<evidence type="ECO:0000313" key="14">
    <source>
        <dbReference type="EMBL" id="KAH3836521.1"/>
    </source>
</evidence>
<feature type="transmembrane region" description="Helical" evidence="12">
    <location>
        <begin position="32"/>
        <end position="50"/>
    </location>
</feature>
<reference evidence="14" key="2">
    <citation type="submission" date="2020-11" db="EMBL/GenBank/DDBJ databases">
        <authorList>
            <person name="McCartney M.A."/>
            <person name="Auch B."/>
            <person name="Kono T."/>
            <person name="Mallez S."/>
            <person name="Becker A."/>
            <person name="Gohl D.M."/>
            <person name="Silverstein K.A.T."/>
            <person name="Koren S."/>
            <person name="Bechman K.B."/>
            <person name="Herman A."/>
            <person name="Abrahante J.E."/>
            <person name="Garbe J."/>
        </authorList>
    </citation>
    <scope>NUCLEOTIDE SEQUENCE</scope>
    <source>
        <strain evidence="14">Duluth1</strain>
        <tissue evidence="14">Whole animal</tissue>
    </source>
</reference>
<feature type="transmembrane region" description="Helical" evidence="12">
    <location>
        <begin position="163"/>
        <end position="185"/>
    </location>
</feature>
<dbReference type="InterPro" id="IPR028325">
    <property type="entry name" value="VG_K_chnl"/>
</dbReference>
<dbReference type="Gene3D" id="1.20.120.350">
    <property type="entry name" value="Voltage-gated potassium channels. Chain C"/>
    <property type="match status" value="1"/>
</dbReference>
<organism evidence="14 15">
    <name type="scientific">Dreissena polymorpha</name>
    <name type="common">Zebra mussel</name>
    <name type="synonym">Mytilus polymorpha</name>
    <dbReference type="NCBI Taxonomy" id="45954"/>
    <lineage>
        <taxon>Eukaryota</taxon>
        <taxon>Metazoa</taxon>
        <taxon>Spiralia</taxon>
        <taxon>Lophotrochozoa</taxon>
        <taxon>Mollusca</taxon>
        <taxon>Bivalvia</taxon>
        <taxon>Autobranchia</taxon>
        <taxon>Heteroconchia</taxon>
        <taxon>Euheterodonta</taxon>
        <taxon>Imparidentia</taxon>
        <taxon>Neoheterodontei</taxon>
        <taxon>Myida</taxon>
        <taxon>Dreissenoidea</taxon>
        <taxon>Dreissenidae</taxon>
        <taxon>Dreissena</taxon>
    </lineage>
</organism>
<dbReference type="AlphaFoldDB" id="A0A9D4QMF0"/>
<feature type="transmembrane region" description="Helical" evidence="12">
    <location>
        <begin position="106"/>
        <end position="127"/>
    </location>
</feature>
<keyword evidence="8 12" id="KW-1133">Transmembrane helix</keyword>
<evidence type="ECO:0000256" key="10">
    <source>
        <dbReference type="ARBA" id="ARBA00023136"/>
    </source>
</evidence>
<dbReference type="GO" id="GO:0005249">
    <property type="term" value="F:voltage-gated potassium channel activity"/>
    <property type="evidence" value="ECO:0007669"/>
    <property type="project" value="InterPro"/>
</dbReference>
<evidence type="ECO:0000256" key="2">
    <source>
        <dbReference type="ARBA" id="ARBA00022448"/>
    </source>
</evidence>
<evidence type="ECO:0000256" key="12">
    <source>
        <dbReference type="SAM" id="Phobius"/>
    </source>
</evidence>
<keyword evidence="15" id="KW-1185">Reference proteome</keyword>
<evidence type="ECO:0000256" key="4">
    <source>
        <dbReference type="ARBA" id="ARBA00022692"/>
    </source>
</evidence>
<evidence type="ECO:0000256" key="1">
    <source>
        <dbReference type="ARBA" id="ARBA00004141"/>
    </source>
</evidence>
<dbReference type="InterPro" id="IPR005821">
    <property type="entry name" value="Ion_trans_dom"/>
</dbReference>
<evidence type="ECO:0000256" key="3">
    <source>
        <dbReference type="ARBA" id="ARBA00022538"/>
    </source>
</evidence>
<accession>A0A9D4QMF0</accession>
<keyword evidence="9" id="KW-0406">Ion transport</keyword>
<proteinExistence type="predicted"/>
<evidence type="ECO:0000313" key="15">
    <source>
        <dbReference type="Proteomes" id="UP000828390"/>
    </source>
</evidence>
<name>A0A9D4QMF0_DREPO</name>
<dbReference type="PRINTS" id="PR00169">
    <property type="entry name" value="KCHANNEL"/>
</dbReference>
<protein>
    <recommendedName>
        <fullName evidence="13">Ion transport domain-containing protein</fullName>
    </recommendedName>
</protein>
<evidence type="ECO:0000256" key="6">
    <source>
        <dbReference type="ARBA" id="ARBA00022882"/>
    </source>
</evidence>
<keyword evidence="7" id="KW-0630">Potassium</keyword>